<dbReference type="GeneID" id="113209404"/>
<keyword evidence="2" id="KW-1185">Reference proteome</keyword>
<evidence type="ECO:0000256" key="1">
    <source>
        <dbReference type="SAM" id="MobiDB-lite"/>
    </source>
</evidence>
<feature type="region of interest" description="Disordered" evidence="1">
    <location>
        <begin position="301"/>
        <end position="352"/>
    </location>
</feature>
<feature type="region of interest" description="Disordered" evidence="1">
    <location>
        <begin position="368"/>
        <end position="390"/>
    </location>
</feature>
<evidence type="ECO:0000313" key="3">
    <source>
        <dbReference type="RefSeq" id="XP_026282676.2"/>
    </source>
</evidence>
<dbReference type="AlphaFoldDB" id="A0A6J1SW51"/>
<sequence>MAEPAGGRPPPAAAAARRGPGWRAPGGEARGVGRRSIGDTPTDAWLIRSMSVRRRGCSVDADCLRAARCLRRLPPLAEAPRYAPVCRCIHPPAPTTTTTTMASTTAVTVTTVTAEAVGNLTTTPGAHSISSRGQCVQARVLGQPCHLDTECSPGMVCSLSDYLCECSVGRQYSPLRARCEPDPNTVRSRHRDPWTLDLPPIADMDAEVVETIPATYDCPLLVGMISVVLVLICLVVAAYCRFTDPPPKPPGYRPARTEREEGEPFEWWSETSPLRSSWGGESDISSLRRVKQCSCDLAQSVQSAAQDEVPPRPPSTPRSPRAVPPPRVPIQQLPDDLSLSPDSPPLPFHHPLGPLGPYLDPLAHARALSRTPSMSSRSQQHHHVQLPPLPPLQGNVRLFLQQVPPAGAVR</sequence>
<dbReference type="KEGG" id="foc:113209404"/>
<organism evidence="2 3">
    <name type="scientific">Frankliniella occidentalis</name>
    <name type="common">Western flower thrips</name>
    <name type="synonym">Euthrips occidentalis</name>
    <dbReference type="NCBI Taxonomy" id="133901"/>
    <lineage>
        <taxon>Eukaryota</taxon>
        <taxon>Metazoa</taxon>
        <taxon>Ecdysozoa</taxon>
        <taxon>Arthropoda</taxon>
        <taxon>Hexapoda</taxon>
        <taxon>Insecta</taxon>
        <taxon>Pterygota</taxon>
        <taxon>Neoptera</taxon>
        <taxon>Paraneoptera</taxon>
        <taxon>Thysanoptera</taxon>
        <taxon>Terebrantia</taxon>
        <taxon>Thripoidea</taxon>
        <taxon>Thripidae</taxon>
        <taxon>Frankliniella</taxon>
    </lineage>
</organism>
<feature type="compositionally biased region" description="Pro residues" evidence="1">
    <location>
        <begin position="311"/>
        <end position="328"/>
    </location>
</feature>
<gene>
    <name evidence="3" type="primary">LOC113209404</name>
</gene>
<feature type="compositionally biased region" description="Low complexity" evidence="1">
    <location>
        <begin position="13"/>
        <end position="27"/>
    </location>
</feature>
<reference evidence="3" key="1">
    <citation type="submission" date="2025-08" db="UniProtKB">
        <authorList>
            <consortium name="RefSeq"/>
        </authorList>
    </citation>
    <scope>IDENTIFICATION</scope>
    <source>
        <tissue evidence="3">Whole organism</tissue>
    </source>
</reference>
<accession>A0A6J1SW51</accession>
<dbReference type="RefSeq" id="XP_026282676.2">
    <property type="nucleotide sequence ID" value="XM_026426891.2"/>
</dbReference>
<proteinExistence type="predicted"/>
<feature type="region of interest" description="Disordered" evidence="1">
    <location>
        <begin position="1"/>
        <end position="37"/>
    </location>
</feature>
<feature type="region of interest" description="Disordered" evidence="1">
    <location>
        <begin position="247"/>
        <end position="281"/>
    </location>
</feature>
<dbReference type="OrthoDB" id="10464453at2759"/>
<protein>
    <submittedName>
        <fullName evidence="3">Uncharacterized protein LOC113209404</fullName>
    </submittedName>
</protein>
<evidence type="ECO:0000313" key="2">
    <source>
        <dbReference type="Proteomes" id="UP000504606"/>
    </source>
</evidence>
<dbReference type="Proteomes" id="UP000504606">
    <property type="component" value="Unplaced"/>
</dbReference>
<name>A0A6J1SW51_FRAOC</name>